<evidence type="ECO:0000259" key="2">
    <source>
        <dbReference type="Pfam" id="PF14191"/>
    </source>
</evidence>
<feature type="domain" description="YodL-like" evidence="2">
    <location>
        <begin position="85"/>
        <end position="184"/>
    </location>
</feature>
<sequence length="287" mass="32455">MSAADILQVRAGQNYLVEDFTRMERLRDDPVVLESLSRVAKEIGFDRVRPYVQENGSYKAMPDMPFSQWKNPYFVVDPPEPGDSFSIYQVPAGPEGRDFRYRSYEELQAAGLAVDRKNYELVYTAPLDGKTTLENIYRTFNADDRPADFRGHSLSVSDVVVINRGGKEEAHYCDSIGFTPVPEFMRESPIKTAEMSTEQNYNMIDGTLNNAPSMGELEARAKAGEQISLFDVAEAAKAEDKKPKQTRTEAKTTQRQKKPSIRAQLKAAKEEQAKKPPQREKSKELEV</sequence>
<evidence type="ECO:0000259" key="3">
    <source>
        <dbReference type="Pfam" id="PF14195"/>
    </source>
</evidence>
<comment type="caution">
    <text evidence="4">The sequence shown here is derived from an EMBL/GenBank/DDBJ whole genome shotgun (WGS) entry which is preliminary data.</text>
</comment>
<evidence type="ECO:0000313" key="5">
    <source>
        <dbReference type="Proteomes" id="UP000774750"/>
    </source>
</evidence>
<dbReference type="EMBL" id="JACJKY010000003">
    <property type="protein sequence ID" value="MBM6920140.1"/>
    <property type="molecule type" value="Genomic_DNA"/>
</dbReference>
<proteinExistence type="predicted"/>
<dbReference type="InterPro" id="IPR025923">
    <property type="entry name" value="YodL-like_dom"/>
</dbReference>
<protein>
    <submittedName>
        <fullName evidence="4">DUF4316 domain-containing protein</fullName>
    </submittedName>
</protein>
<feature type="domain" description="DUF4316" evidence="3">
    <location>
        <begin position="187"/>
        <end position="232"/>
    </location>
</feature>
<dbReference type="Pfam" id="PF14195">
    <property type="entry name" value="DUF4316"/>
    <property type="match status" value="1"/>
</dbReference>
<name>A0A939BDE6_9FIRM</name>
<organism evidence="4 5">
    <name type="scientific">Merdimmobilis hominis</name>
    <dbReference type="NCBI Taxonomy" id="2897707"/>
    <lineage>
        <taxon>Bacteria</taxon>
        <taxon>Bacillati</taxon>
        <taxon>Bacillota</taxon>
        <taxon>Clostridia</taxon>
        <taxon>Eubacteriales</taxon>
        <taxon>Oscillospiraceae</taxon>
        <taxon>Merdimmobilis</taxon>
    </lineage>
</organism>
<dbReference type="Pfam" id="PF14191">
    <property type="entry name" value="YodL"/>
    <property type="match status" value="1"/>
</dbReference>
<gene>
    <name evidence="4" type="ORF">H6A12_03060</name>
</gene>
<reference evidence="4" key="1">
    <citation type="submission" date="2020-08" db="EMBL/GenBank/DDBJ databases">
        <authorList>
            <person name="Cejkova D."/>
            <person name="Kubasova T."/>
            <person name="Jahodarova E."/>
            <person name="Rychlik I."/>
        </authorList>
    </citation>
    <scope>NUCLEOTIDE SEQUENCE</scope>
    <source>
        <strain evidence="4">An559</strain>
    </source>
</reference>
<reference evidence="4" key="2">
    <citation type="journal article" date="2021" name="Sci. Rep.">
        <title>The distribution of antibiotic resistance genes in chicken gut microbiota commensals.</title>
        <authorList>
            <person name="Juricova H."/>
            <person name="Matiasovicova J."/>
            <person name="Kubasova T."/>
            <person name="Cejkova D."/>
            <person name="Rychlik I."/>
        </authorList>
    </citation>
    <scope>NUCLEOTIDE SEQUENCE</scope>
    <source>
        <strain evidence="4">An559</strain>
    </source>
</reference>
<feature type="compositionally biased region" description="Basic and acidic residues" evidence="1">
    <location>
        <begin position="267"/>
        <end position="287"/>
    </location>
</feature>
<dbReference type="Proteomes" id="UP000774750">
    <property type="component" value="Unassembled WGS sequence"/>
</dbReference>
<evidence type="ECO:0000256" key="1">
    <source>
        <dbReference type="SAM" id="MobiDB-lite"/>
    </source>
</evidence>
<keyword evidence="5" id="KW-1185">Reference proteome</keyword>
<feature type="compositionally biased region" description="Basic and acidic residues" evidence="1">
    <location>
        <begin position="234"/>
        <end position="252"/>
    </location>
</feature>
<dbReference type="InterPro" id="IPR025465">
    <property type="entry name" value="DUF4316"/>
</dbReference>
<evidence type="ECO:0000313" key="4">
    <source>
        <dbReference type="EMBL" id="MBM6920140.1"/>
    </source>
</evidence>
<accession>A0A939BDE6</accession>
<dbReference type="AlphaFoldDB" id="A0A939BDE6"/>
<feature type="region of interest" description="Disordered" evidence="1">
    <location>
        <begin position="234"/>
        <end position="287"/>
    </location>
</feature>